<accession>A0A517VNJ9</accession>
<dbReference type="KEGG" id="gaw:V144x_00150"/>
<dbReference type="SUPFAM" id="SSF100950">
    <property type="entry name" value="NagB/RpiA/CoA transferase-like"/>
    <property type="match status" value="1"/>
</dbReference>
<dbReference type="InterPro" id="IPR037171">
    <property type="entry name" value="NagB/RpiA_transferase-like"/>
</dbReference>
<dbReference type="RefSeq" id="WP_144979532.1">
    <property type="nucleotide sequence ID" value="NZ_CP037920.1"/>
</dbReference>
<dbReference type="EMBL" id="CP037920">
    <property type="protein sequence ID" value="QDT94585.1"/>
    <property type="molecule type" value="Genomic_DNA"/>
</dbReference>
<dbReference type="Proteomes" id="UP000318704">
    <property type="component" value="Chromosome"/>
</dbReference>
<proteinExistence type="predicted"/>
<reference evidence="2 3" key="1">
    <citation type="submission" date="2019-03" db="EMBL/GenBank/DDBJ databases">
        <title>Deep-cultivation of Planctomycetes and their phenomic and genomic characterization uncovers novel biology.</title>
        <authorList>
            <person name="Wiegand S."/>
            <person name="Jogler M."/>
            <person name="Boedeker C."/>
            <person name="Pinto D."/>
            <person name="Vollmers J."/>
            <person name="Rivas-Marin E."/>
            <person name="Kohn T."/>
            <person name="Peeters S.H."/>
            <person name="Heuer A."/>
            <person name="Rast P."/>
            <person name="Oberbeckmann S."/>
            <person name="Bunk B."/>
            <person name="Jeske O."/>
            <person name="Meyerdierks A."/>
            <person name="Storesund J.E."/>
            <person name="Kallscheuer N."/>
            <person name="Luecker S."/>
            <person name="Lage O.M."/>
            <person name="Pohl T."/>
            <person name="Merkel B.J."/>
            <person name="Hornburger P."/>
            <person name="Mueller R.-W."/>
            <person name="Bruemmer F."/>
            <person name="Labrenz M."/>
            <person name="Spormann A.M."/>
            <person name="Op den Camp H."/>
            <person name="Overmann J."/>
            <person name="Amann R."/>
            <person name="Jetten M.S.M."/>
            <person name="Mascher T."/>
            <person name="Medema M.H."/>
            <person name="Devos D.P."/>
            <person name="Kaster A.-K."/>
            <person name="Ovreas L."/>
            <person name="Rohde M."/>
            <person name="Galperin M.Y."/>
            <person name="Jogler C."/>
        </authorList>
    </citation>
    <scope>NUCLEOTIDE SEQUENCE [LARGE SCALE GENOMIC DNA]</scope>
    <source>
        <strain evidence="2 3">V144</strain>
    </source>
</reference>
<feature type="domain" description="LUD" evidence="1">
    <location>
        <begin position="102"/>
        <end position="201"/>
    </location>
</feature>
<organism evidence="2 3">
    <name type="scientific">Gimesia aquarii</name>
    <dbReference type="NCBI Taxonomy" id="2527964"/>
    <lineage>
        <taxon>Bacteria</taxon>
        <taxon>Pseudomonadati</taxon>
        <taxon>Planctomycetota</taxon>
        <taxon>Planctomycetia</taxon>
        <taxon>Planctomycetales</taxon>
        <taxon>Planctomycetaceae</taxon>
        <taxon>Gimesia</taxon>
    </lineage>
</organism>
<protein>
    <submittedName>
        <fullName evidence="2">Lactate utilization protein C</fullName>
    </submittedName>
</protein>
<dbReference type="Gene3D" id="3.40.50.10420">
    <property type="entry name" value="NagB/RpiA/CoA transferase-like"/>
    <property type="match status" value="1"/>
</dbReference>
<dbReference type="InterPro" id="IPR024185">
    <property type="entry name" value="FTHF_cligase-like_sf"/>
</dbReference>
<evidence type="ECO:0000259" key="1">
    <source>
        <dbReference type="Pfam" id="PF02589"/>
    </source>
</evidence>
<gene>
    <name evidence="2" type="primary">lutC</name>
    <name evidence="2" type="ORF">V144x_00150</name>
</gene>
<dbReference type="PANTHER" id="PTHR43682">
    <property type="entry name" value="LACTATE UTILIZATION PROTEIN C"/>
    <property type="match status" value="1"/>
</dbReference>
<dbReference type="Pfam" id="PF02589">
    <property type="entry name" value="LUD_dom"/>
    <property type="match status" value="1"/>
</dbReference>
<evidence type="ECO:0000313" key="2">
    <source>
        <dbReference type="EMBL" id="QDT94585.1"/>
    </source>
</evidence>
<dbReference type="AlphaFoldDB" id="A0A517VNJ9"/>
<name>A0A517VNJ9_9PLAN</name>
<evidence type="ECO:0000313" key="3">
    <source>
        <dbReference type="Proteomes" id="UP000318704"/>
    </source>
</evidence>
<dbReference type="InterPro" id="IPR003741">
    <property type="entry name" value="LUD_dom"/>
</dbReference>
<dbReference type="PANTHER" id="PTHR43682:SF1">
    <property type="entry name" value="LACTATE UTILIZATION PROTEIN C"/>
    <property type="match status" value="1"/>
</dbReference>
<sequence>MTASREHILNKLRKQSIPETELPDLQQPELTQQWITYPDPSQQFSDLLASIKGLCLQVKNVEEVNQRLAELPVYQKSNNICSLIPDCGQPTVNVNDITDPHDFKDIDFAILPGEFCVAENGATWITNDGGPLRTLYFLSQHVALLVPASEVVPHMHAAYEKLRFENRSFGTFMAGPSKTADIEQSLVIGAHGARSLTVFLVEEPF</sequence>